<keyword evidence="2" id="KW-1185">Reference proteome</keyword>
<dbReference type="Proteomes" id="UP000214646">
    <property type="component" value="Unassembled WGS sequence"/>
</dbReference>
<organism evidence="1 2">
    <name type="scientific">Fimbriiglobus ruber</name>
    <dbReference type="NCBI Taxonomy" id="1908690"/>
    <lineage>
        <taxon>Bacteria</taxon>
        <taxon>Pseudomonadati</taxon>
        <taxon>Planctomycetota</taxon>
        <taxon>Planctomycetia</taxon>
        <taxon>Gemmatales</taxon>
        <taxon>Gemmataceae</taxon>
        <taxon>Fimbriiglobus</taxon>
    </lineage>
</organism>
<dbReference type="InterPro" id="IPR021283">
    <property type="entry name" value="Phage_Wedge1"/>
</dbReference>
<sequence length="219" mass="24532">MAQDIQSFDFSVDLLKAILWQYDEAANLQGLLNAKDAWYAANQTQFWNDWYANVFDLATANEFGLAVWSVILGFPLFFNTAPIVTGPIFGFDSQTGFNFDNGNFGDNNGNTYELPVGTKRIALQLRYFQLTSSGTVPEINRMLKYVFSGLGPAWLEDYGDMTQGYIFDFPLTADLRYLFDNYDILPRPAGVSSAYFDATVPHWGFAVGDLNFDNGNFGG</sequence>
<dbReference type="OrthoDB" id="6624536at2"/>
<dbReference type="Pfam" id="PF11041">
    <property type="entry name" value="Phage_Wedge1"/>
    <property type="match status" value="1"/>
</dbReference>
<dbReference type="AlphaFoldDB" id="A0A225E1G5"/>
<dbReference type="EMBL" id="NIDE01000005">
    <property type="protein sequence ID" value="OWK42207.1"/>
    <property type="molecule type" value="Genomic_DNA"/>
</dbReference>
<reference evidence="2" key="1">
    <citation type="submission" date="2017-06" db="EMBL/GenBank/DDBJ databases">
        <title>Genome analysis of Fimbriiglobus ruber SP5, the first member of the order Planctomycetales with confirmed chitinolytic capability.</title>
        <authorList>
            <person name="Ravin N.V."/>
            <person name="Rakitin A.L."/>
            <person name="Ivanova A.A."/>
            <person name="Beletsky A.V."/>
            <person name="Kulichevskaya I.S."/>
            <person name="Mardanov A.V."/>
            <person name="Dedysh S.N."/>
        </authorList>
    </citation>
    <scope>NUCLEOTIDE SEQUENCE [LARGE SCALE GENOMIC DNA]</scope>
    <source>
        <strain evidence="2">SP5</strain>
    </source>
</reference>
<protein>
    <submittedName>
        <fullName evidence="1">Phage protein</fullName>
    </submittedName>
</protein>
<gene>
    <name evidence="1" type="ORF">FRUB_04285</name>
</gene>
<name>A0A225E1G5_9BACT</name>
<comment type="caution">
    <text evidence="1">The sequence shown here is derived from an EMBL/GenBank/DDBJ whole genome shotgun (WGS) entry which is preliminary data.</text>
</comment>
<accession>A0A225E1G5</accession>
<evidence type="ECO:0000313" key="1">
    <source>
        <dbReference type="EMBL" id="OWK42207.1"/>
    </source>
</evidence>
<dbReference type="RefSeq" id="WP_088255409.1">
    <property type="nucleotide sequence ID" value="NZ_NIDE01000005.1"/>
</dbReference>
<evidence type="ECO:0000313" key="2">
    <source>
        <dbReference type="Proteomes" id="UP000214646"/>
    </source>
</evidence>
<proteinExistence type="predicted"/>